<dbReference type="InterPro" id="IPR050802">
    <property type="entry name" value="EF-GSTs"/>
</dbReference>
<organism evidence="3 4">
    <name type="scientific">Shewanella avicenniae</name>
    <dbReference type="NCBI Taxonomy" id="2814294"/>
    <lineage>
        <taxon>Bacteria</taxon>
        <taxon>Pseudomonadati</taxon>
        <taxon>Pseudomonadota</taxon>
        <taxon>Gammaproteobacteria</taxon>
        <taxon>Alteromonadales</taxon>
        <taxon>Shewanellaceae</taxon>
        <taxon>Shewanella</taxon>
    </lineage>
</organism>
<feature type="domain" description="GST N-terminal" evidence="1">
    <location>
        <begin position="1"/>
        <end position="81"/>
    </location>
</feature>
<dbReference type="SFLD" id="SFLDG00358">
    <property type="entry name" value="Main_(cytGST)"/>
    <property type="match status" value="1"/>
</dbReference>
<dbReference type="PROSITE" id="PS50404">
    <property type="entry name" value="GST_NTER"/>
    <property type="match status" value="1"/>
</dbReference>
<dbReference type="PANTHER" id="PTHR43986">
    <property type="entry name" value="ELONGATION FACTOR 1-GAMMA"/>
    <property type="match status" value="1"/>
</dbReference>
<evidence type="ECO:0000259" key="1">
    <source>
        <dbReference type="PROSITE" id="PS50404"/>
    </source>
</evidence>
<evidence type="ECO:0000313" key="3">
    <source>
        <dbReference type="EMBL" id="QSX34218.1"/>
    </source>
</evidence>
<gene>
    <name evidence="3" type="ORF">JYB87_02915</name>
</gene>
<keyword evidence="4" id="KW-1185">Reference proteome</keyword>
<dbReference type="Gene3D" id="1.20.1050.10">
    <property type="match status" value="1"/>
</dbReference>
<dbReference type="SFLD" id="SFLDS00019">
    <property type="entry name" value="Glutathione_Transferase_(cytos"/>
    <property type="match status" value="1"/>
</dbReference>
<dbReference type="InterPro" id="IPR036249">
    <property type="entry name" value="Thioredoxin-like_sf"/>
</dbReference>
<proteinExistence type="predicted"/>
<dbReference type="SUPFAM" id="SSF47616">
    <property type="entry name" value="GST C-terminal domain-like"/>
    <property type="match status" value="1"/>
</dbReference>
<dbReference type="Proteomes" id="UP000662770">
    <property type="component" value="Chromosome"/>
</dbReference>
<dbReference type="EMBL" id="CP071503">
    <property type="protein sequence ID" value="QSX34218.1"/>
    <property type="molecule type" value="Genomic_DNA"/>
</dbReference>
<dbReference type="InterPro" id="IPR036282">
    <property type="entry name" value="Glutathione-S-Trfase_C_sf"/>
</dbReference>
<dbReference type="Pfam" id="PF13417">
    <property type="entry name" value="GST_N_3"/>
    <property type="match status" value="1"/>
</dbReference>
<evidence type="ECO:0000259" key="2">
    <source>
        <dbReference type="PROSITE" id="PS50405"/>
    </source>
</evidence>
<dbReference type="InterPro" id="IPR040079">
    <property type="entry name" value="Glutathione_S-Trfase"/>
</dbReference>
<dbReference type="RefSeq" id="WP_207355422.1">
    <property type="nucleotide sequence ID" value="NZ_CP071503.1"/>
</dbReference>
<accession>A0ABX7QRZ1</accession>
<evidence type="ECO:0000313" key="4">
    <source>
        <dbReference type="Proteomes" id="UP000662770"/>
    </source>
</evidence>
<dbReference type="InterPro" id="IPR004046">
    <property type="entry name" value="GST_C"/>
</dbReference>
<reference evidence="3 4" key="1">
    <citation type="submission" date="2021-03" db="EMBL/GenBank/DDBJ databases">
        <title>Novel species identification of genus Shewanella.</title>
        <authorList>
            <person name="Liu G."/>
            <person name="Zhang Q."/>
        </authorList>
    </citation>
    <scope>NUCLEOTIDE SEQUENCE [LARGE SCALE GENOMIC DNA]</scope>
    <source>
        <strain evidence="3 4">FJAT-51800</strain>
    </source>
</reference>
<feature type="domain" description="GST C-terminal" evidence="2">
    <location>
        <begin position="87"/>
        <end position="203"/>
    </location>
</feature>
<dbReference type="Pfam" id="PF14497">
    <property type="entry name" value="GST_C_3"/>
    <property type="match status" value="1"/>
</dbReference>
<dbReference type="PROSITE" id="PS50405">
    <property type="entry name" value="GST_CTER"/>
    <property type="match status" value="1"/>
</dbReference>
<dbReference type="InterPro" id="IPR010987">
    <property type="entry name" value="Glutathione-S-Trfase_C-like"/>
</dbReference>
<dbReference type="SUPFAM" id="SSF52833">
    <property type="entry name" value="Thioredoxin-like"/>
    <property type="match status" value="1"/>
</dbReference>
<protein>
    <submittedName>
        <fullName evidence="3">Glutathione S-transferase family protein</fullName>
    </submittedName>
</protein>
<name>A0ABX7QRZ1_9GAMM</name>
<dbReference type="InterPro" id="IPR004045">
    <property type="entry name" value="Glutathione_S-Trfase_N"/>
</dbReference>
<sequence>MKLFEMALTPNCKRVNIFLNELGVELEHVHVDVRGGENLTADFAQKSLNGKVPTLQLDEHTFICESMAICRYFDETTPSESSLFGDSPLERARVEMWNRIIEWDGLLPAFQAFRNISGVYQDRENCIPAWGEESKLRVEKFLPKLAQQLTASTFIVGDKLTVADISAWILVLFCESRLELPVQQQYPTIAAWYQLLASRPAFA</sequence>
<dbReference type="Gene3D" id="3.40.30.10">
    <property type="entry name" value="Glutaredoxin"/>
    <property type="match status" value="1"/>
</dbReference>
<dbReference type="PANTHER" id="PTHR43986:SF1">
    <property type="entry name" value="ELONGATION FACTOR 1-GAMMA"/>
    <property type="match status" value="1"/>
</dbReference>